<reference evidence="2 3" key="1">
    <citation type="submission" date="2019-07" db="EMBL/GenBank/DDBJ databases">
        <title>Lentzea xizangensis sp. nov., isolated from Qinghai-Tibetan Plateau Soils.</title>
        <authorList>
            <person name="Huang J."/>
        </authorList>
    </citation>
    <scope>NUCLEOTIDE SEQUENCE [LARGE SCALE GENOMIC DNA]</scope>
    <source>
        <strain evidence="2 3">FXJ1.1311</strain>
    </source>
</reference>
<gene>
    <name evidence="2" type="ORF">FKR81_38500</name>
</gene>
<sequence>MRAEDHASAVHVAVVSPDGRVGVTATRPGEIRLWDMATGGLLAVRAESDEVVESAAFTGTGQLVARGSWSAKRWTEELVELPDAGEWVELAVGSRMRVTDDMRLATVVVPAGGRLLVGHDATGAVHAWHHQGRTVHTDPYHWLSPRWSYVDEQADQRLLCVCDDGRLVVSPRPGRLVVLDANTGAAVRTIEAPEPTALAGHPDLPLVALADRDGELRWWDAASGEPLGRVQAHGDRVRGLAVAAEGLVSASRDGTAALWDWDGALLGRFTPAPADRPRVPAGRQDPHELALVAGTPDGKRWLVCGYGGQVHVLDGELVPVRHGQIVAAQGMLDVDEVLDAIAAGGAEFAAVARTLAVPGALDELHGDAHPYDTDKVIARALDGPVRSDDPDVVEAAALALIELRPNRAIALCWELIRRVPGIAGRLLADVTGSEPPGVDGLLEQLPRVDHFTALLVAGALAEHGDAAVDALCAALREFPPGWEEIGHRVVWAVEFVCPRDGLQLMLTSATPRARNIAMDAYSSAHRDSRHGGLKPLYDSEELDRAVHDCAVRELAATEPGYGSRDNQYEAMYALWFCFDHADAPLIAQVLATTEDSGVRSIGLSHVEEIFQTDPLFDSGLLDALRRTASDPDESCGTRTEALRYAAGSAREEVVPWMLAALDDRDRRVVAGAIYALLLKDKERFAARVAPLLDAWEDTDGCGWEIGEARDILAGEES</sequence>
<dbReference type="InterPro" id="IPR015943">
    <property type="entry name" value="WD40/YVTN_repeat-like_dom_sf"/>
</dbReference>
<dbReference type="RefSeq" id="WP_146359547.1">
    <property type="nucleotide sequence ID" value="NZ_VOBR01000039.1"/>
</dbReference>
<dbReference type="InterPro" id="IPR011989">
    <property type="entry name" value="ARM-like"/>
</dbReference>
<keyword evidence="1" id="KW-0853">WD repeat</keyword>
<evidence type="ECO:0000256" key="1">
    <source>
        <dbReference type="PROSITE-ProRule" id="PRU00221"/>
    </source>
</evidence>
<dbReference type="PANTHER" id="PTHR19879:SF9">
    <property type="entry name" value="TRANSCRIPTION INITIATION FACTOR TFIID SUBUNIT 5"/>
    <property type="match status" value="1"/>
</dbReference>
<dbReference type="EMBL" id="VOBR01000039">
    <property type="protein sequence ID" value="TWP45725.1"/>
    <property type="molecule type" value="Genomic_DNA"/>
</dbReference>
<dbReference type="Pfam" id="PF00400">
    <property type="entry name" value="WD40"/>
    <property type="match status" value="1"/>
</dbReference>
<comment type="caution">
    <text evidence="2">The sequence shown here is derived from an EMBL/GenBank/DDBJ whole genome shotgun (WGS) entry which is preliminary data.</text>
</comment>
<dbReference type="SMART" id="SM00320">
    <property type="entry name" value="WD40"/>
    <property type="match status" value="3"/>
</dbReference>
<dbReference type="SUPFAM" id="SSF50998">
    <property type="entry name" value="Quinoprotein alcohol dehydrogenase-like"/>
    <property type="match status" value="1"/>
</dbReference>
<dbReference type="InterPro" id="IPR001680">
    <property type="entry name" value="WD40_rpt"/>
</dbReference>
<dbReference type="AlphaFoldDB" id="A0A563EGT2"/>
<dbReference type="OrthoDB" id="414967at2"/>
<feature type="repeat" description="WD" evidence="1">
    <location>
        <begin position="230"/>
        <end position="260"/>
    </location>
</feature>
<dbReference type="PROSITE" id="PS50294">
    <property type="entry name" value="WD_REPEATS_REGION"/>
    <property type="match status" value="1"/>
</dbReference>
<dbReference type="PANTHER" id="PTHR19879">
    <property type="entry name" value="TRANSCRIPTION INITIATION FACTOR TFIID"/>
    <property type="match status" value="1"/>
</dbReference>
<name>A0A563EGT2_9PSEU</name>
<evidence type="ECO:0000313" key="3">
    <source>
        <dbReference type="Proteomes" id="UP000316639"/>
    </source>
</evidence>
<proteinExistence type="predicted"/>
<dbReference type="Gene3D" id="2.130.10.10">
    <property type="entry name" value="YVTN repeat-like/Quinoprotein amine dehydrogenase"/>
    <property type="match status" value="2"/>
</dbReference>
<dbReference type="InterPro" id="IPR011047">
    <property type="entry name" value="Quinoprotein_ADH-like_sf"/>
</dbReference>
<dbReference type="Proteomes" id="UP000316639">
    <property type="component" value="Unassembled WGS sequence"/>
</dbReference>
<evidence type="ECO:0000313" key="2">
    <source>
        <dbReference type="EMBL" id="TWP45725.1"/>
    </source>
</evidence>
<dbReference type="PROSITE" id="PS50082">
    <property type="entry name" value="WD_REPEATS_2"/>
    <property type="match status" value="2"/>
</dbReference>
<evidence type="ECO:0008006" key="4">
    <source>
        <dbReference type="Google" id="ProtNLM"/>
    </source>
</evidence>
<keyword evidence="3" id="KW-1185">Reference proteome</keyword>
<accession>A0A563EGT2</accession>
<feature type="repeat" description="WD" evidence="1">
    <location>
        <begin position="3"/>
        <end position="44"/>
    </location>
</feature>
<dbReference type="Gene3D" id="1.25.10.10">
    <property type="entry name" value="Leucine-rich Repeat Variant"/>
    <property type="match status" value="1"/>
</dbReference>
<dbReference type="SUPFAM" id="SSF48371">
    <property type="entry name" value="ARM repeat"/>
    <property type="match status" value="1"/>
</dbReference>
<protein>
    <recommendedName>
        <fullName evidence="4">WD40 repeat domain-containing protein</fullName>
    </recommendedName>
</protein>
<organism evidence="2 3">
    <name type="scientific">Lentzea tibetensis</name>
    <dbReference type="NCBI Taxonomy" id="2591470"/>
    <lineage>
        <taxon>Bacteria</taxon>
        <taxon>Bacillati</taxon>
        <taxon>Actinomycetota</taxon>
        <taxon>Actinomycetes</taxon>
        <taxon>Pseudonocardiales</taxon>
        <taxon>Pseudonocardiaceae</taxon>
        <taxon>Lentzea</taxon>
    </lineage>
</organism>
<dbReference type="InterPro" id="IPR016024">
    <property type="entry name" value="ARM-type_fold"/>
</dbReference>